<accession>A0A8D2Q6N5</accession>
<dbReference type="OMA" id="ACDSWTV"/>
<organism evidence="9 10">
    <name type="scientific">Varanus komodoensis</name>
    <name type="common">Komodo dragon</name>
    <dbReference type="NCBI Taxonomy" id="61221"/>
    <lineage>
        <taxon>Eukaryota</taxon>
        <taxon>Metazoa</taxon>
        <taxon>Chordata</taxon>
        <taxon>Craniata</taxon>
        <taxon>Vertebrata</taxon>
        <taxon>Euteleostomi</taxon>
        <taxon>Lepidosauria</taxon>
        <taxon>Squamata</taxon>
        <taxon>Bifurcata</taxon>
        <taxon>Unidentata</taxon>
        <taxon>Episquamata</taxon>
        <taxon>Toxicofera</taxon>
        <taxon>Anguimorpha</taxon>
        <taxon>Paleoanguimorpha</taxon>
        <taxon>Varanoidea</taxon>
        <taxon>Varanidae</taxon>
        <taxon>Varanus</taxon>
    </lineage>
</organism>
<evidence type="ECO:0000259" key="6">
    <source>
        <dbReference type="Pfam" id="PF14766"/>
    </source>
</evidence>
<dbReference type="InterPro" id="IPR028159">
    <property type="entry name" value="RPA_interact_C_dom"/>
</dbReference>
<evidence type="ECO:0000256" key="4">
    <source>
        <dbReference type="ARBA" id="ARBA00022833"/>
    </source>
</evidence>
<evidence type="ECO:0000259" key="7">
    <source>
        <dbReference type="Pfam" id="PF14767"/>
    </source>
</evidence>
<reference evidence="9" key="2">
    <citation type="submission" date="2025-09" db="UniProtKB">
        <authorList>
            <consortium name="Ensembl"/>
        </authorList>
    </citation>
    <scope>IDENTIFICATION</scope>
</reference>
<sequence>MEDGLVQRRRALYKGGGTPPWKEAFRQRCVERLKSSRARLLERYRQLGEDVTCKAGRGSLVQEAMEMEWQALQTTGVHLPALWKQNPLAQVPEDPFDLAVLEEIQQELMLQEKMAIEEYERGLQFDEECLNAMLDGLDAEHLIICPVCQRSYLNVTSYLVVCQCGLQIGTQGMTEDKLRSLLEDGVTEHGHHCDRNPEFAITNGVEGETSLLMSCLACDSWTVIL</sequence>
<dbReference type="GO" id="GO:0016605">
    <property type="term" value="C:PML body"/>
    <property type="evidence" value="ECO:0007669"/>
    <property type="project" value="TreeGrafter"/>
</dbReference>
<dbReference type="AlphaFoldDB" id="A0A8D2Q6N5"/>
<evidence type="ECO:0000256" key="3">
    <source>
        <dbReference type="ARBA" id="ARBA00022771"/>
    </source>
</evidence>
<dbReference type="CTD" id="84268"/>
<feature type="domain" description="RPA-interacting protein N-terminal" evidence="6">
    <location>
        <begin position="8"/>
        <end position="46"/>
    </location>
</feature>
<evidence type="ECO:0000313" key="9">
    <source>
        <dbReference type="Ensembl" id="ENSVKKP00000023512.1"/>
    </source>
</evidence>
<reference evidence="9" key="1">
    <citation type="submission" date="2025-08" db="UniProtKB">
        <authorList>
            <consortium name="Ensembl"/>
        </authorList>
    </citation>
    <scope>IDENTIFICATION</scope>
</reference>
<keyword evidence="3" id="KW-0863">Zinc-finger</keyword>
<feature type="domain" description="RPA-interacting protein C-terminal" evidence="8">
    <location>
        <begin position="144"/>
        <end position="222"/>
    </location>
</feature>
<keyword evidence="10" id="KW-1185">Reference proteome</keyword>
<keyword evidence="2" id="KW-0479">Metal-binding</keyword>
<dbReference type="PANTHER" id="PTHR31742:SF1">
    <property type="entry name" value="RPA-INTERACTING PROTEIN"/>
    <property type="match status" value="1"/>
</dbReference>
<dbReference type="PANTHER" id="PTHR31742">
    <property type="entry name" value="RPA-INTERACTING PROTEIN RPAIN"/>
    <property type="match status" value="1"/>
</dbReference>
<dbReference type="Pfam" id="PF14768">
    <property type="entry name" value="RPA_interact_C"/>
    <property type="match status" value="1"/>
</dbReference>
<dbReference type="Ensembl" id="ENSVKKT00000024094.1">
    <property type="protein sequence ID" value="ENSVKKP00000023512.1"/>
    <property type="gene ID" value="ENSVKKG00000015560.1"/>
</dbReference>
<name>A0A8D2Q6N5_VARKO</name>
<dbReference type="GO" id="GO:0006606">
    <property type="term" value="P:protein import into nucleus"/>
    <property type="evidence" value="ECO:0007669"/>
    <property type="project" value="TreeGrafter"/>
</dbReference>
<dbReference type="InterPro" id="IPR028158">
    <property type="entry name" value="RPA_interact_N_dom"/>
</dbReference>
<gene>
    <name evidence="9" type="primary">RPAIN</name>
</gene>
<evidence type="ECO:0000256" key="1">
    <source>
        <dbReference type="ARBA" id="ARBA00004123"/>
    </source>
</evidence>
<dbReference type="InterPro" id="IPR028155">
    <property type="entry name" value="RPA_interact_central"/>
</dbReference>
<dbReference type="GeneID" id="123023600"/>
<evidence type="ECO:0000259" key="8">
    <source>
        <dbReference type="Pfam" id="PF14768"/>
    </source>
</evidence>
<dbReference type="Pfam" id="PF14766">
    <property type="entry name" value="RPA_interact_N"/>
    <property type="match status" value="1"/>
</dbReference>
<dbReference type="GO" id="GO:0008270">
    <property type="term" value="F:zinc ion binding"/>
    <property type="evidence" value="ECO:0007669"/>
    <property type="project" value="UniProtKB-KW"/>
</dbReference>
<evidence type="ECO:0000256" key="5">
    <source>
        <dbReference type="ARBA" id="ARBA00023242"/>
    </source>
</evidence>
<proteinExistence type="predicted"/>
<keyword evidence="4" id="KW-0862">Zinc</keyword>
<keyword evidence="5" id="KW-0539">Nucleus</keyword>
<comment type="subcellular location">
    <subcellularLocation>
        <location evidence="1">Nucleus</location>
    </subcellularLocation>
</comment>
<protein>
    <submittedName>
        <fullName evidence="9">RPA interacting protein</fullName>
    </submittedName>
</protein>
<evidence type="ECO:0000256" key="2">
    <source>
        <dbReference type="ARBA" id="ARBA00022723"/>
    </source>
</evidence>
<feature type="domain" description="RPA-interacting protein central" evidence="7">
    <location>
        <begin position="59"/>
        <end position="133"/>
    </location>
</feature>
<dbReference type="RefSeq" id="XP_044286393.1">
    <property type="nucleotide sequence ID" value="XM_044430458.1"/>
</dbReference>
<dbReference type="Proteomes" id="UP000694545">
    <property type="component" value="Unplaced"/>
</dbReference>
<dbReference type="Pfam" id="PF14767">
    <property type="entry name" value="RPA_interact_M"/>
    <property type="match status" value="1"/>
</dbReference>
<evidence type="ECO:0000313" key="10">
    <source>
        <dbReference type="Proteomes" id="UP000694545"/>
    </source>
</evidence>
<dbReference type="InterPro" id="IPR028156">
    <property type="entry name" value="RIP"/>
</dbReference>